<accession>A0A841U411</accession>
<reference evidence="4 5" key="1">
    <citation type="submission" date="2020-08" db="EMBL/GenBank/DDBJ databases">
        <title>Cohnella phylogeny.</title>
        <authorList>
            <person name="Dunlap C."/>
        </authorList>
    </citation>
    <scope>NUCLEOTIDE SEQUENCE [LARGE SCALE GENOMIC DNA]</scope>
    <source>
        <strain evidence="4 5">DSM 25239</strain>
    </source>
</reference>
<evidence type="ECO:0000256" key="1">
    <source>
        <dbReference type="SAM" id="MobiDB-lite"/>
    </source>
</evidence>
<proteinExistence type="predicted"/>
<feature type="transmembrane region" description="Helical" evidence="2">
    <location>
        <begin position="29"/>
        <end position="47"/>
    </location>
</feature>
<dbReference type="SMART" id="SM00460">
    <property type="entry name" value="TGc"/>
    <property type="match status" value="1"/>
</dbReference>
<feature type="transmembrane region" description="Helical" evidence="2">
    <location>
        <begin position="76"/>
        <end position="98"/>
    </location>
</feature>
<evidence type="ECO:0000313" key="4">
    <source>
        <dbReference type="EMBL" id="MBB6694262.1"/>
    </source>
</evidence>
<feature type="transmembrane region" description="Helical" evidence="2">
    <location>
        <begin position="630"/>
        <end position="648"/>
    </location>
</feature>
<evidence type="ECO:0000313" key="5">
    <source>
        <dbReference type="Proteomes" id="UP000553776"/>
    </source>
</evidence>
<comment type="caution">
    <text evidence="4">The sequence shown here is derived from an EMBL/GenBank/DDBJ whole genome shotgun (WGS) entry which is preliminary data.</text>
</comment>
<organism evidence="4 5">
    <name type="scientific">Cohnella xylanilytica</name>
    <dbReference type="NCBI Taxonomy" id="557555"/>
    <lineage>
        <taxon>Bacteria</taxon>
        <taxon>Bacillati</taxon>
        <taxon>Bacillota</taxon>
        <taxon>Bacilli</taxon>
        <taxon>Bacillales</taxon>
        <taxon>Paenibacillaceae</taxon>
        <taxon>Cohnella</taxon>
    </lineage>
</organism>
<name>A0A841U411_9BACL</name>
<feature type="transmembrane region" description="Helical" evidence="2">
    <location>
        <begin position="53"/>
        <end position="69"/>
    </location>
</feature>
<dbReference type="Pfam" id="PF13559">
    <property type="entry name" value="DUF4129"/>
    <property type="match status" value="1"/>
</dbReference>
<feature type="transmembrane region" description="Helical" evidence="2">
    <location>
        <begin position="172"/>
        <end position="188"/>
    </location>
</feature>
<dbReference type="Proteomes" id="UP000553776">
    <property type="component" value="Unassembled WGS sequence"/>
</dbReference>
<feature type="transmembrane region" description="Helical" evidence="2">
    <location>
        <begin position="146"/>
        <end position="166"/>
    </location>
</feature>
<sequence>MNQAAQPASARRKEAVLWRKLLLERLHRLFSLILVLQLIHCFGDYWWTETYRVVYATLAVYGITELLISRALALRLILQVAAALVAAAVYAPVRWLGWPLSWRSWDEVRHFFAAHGEQFHPFAELALGALLVAHALAAWGTNRARTIAIVLVTVFTLAAIDSYFPYELWPNIAWAVLAGLGWLVVIHLRQLRDRHYDSWEALAERPLELMLPAVVVIGVLILAGVLMPRAPVLLEDPYTIWMEAQNKEVPSLAGEGGYLINGSPLSPGSSGSAKSGYGRNDTQIGGGFQFDYSPVMQVTTTQKAYWRGETKAVYTGKGWSDRKGMETVPASAGDKNLPLDPPREKKEGVREVVQTVTMIRKDRVPVLFAAGPPSGIEEIKGGNNPKLFWNSEEWELRFQRPTQLESYTVVSEVQELDENRLRSLSAVPKDGRASVDLSPYLQLPTSVPKRVRDLAEQVTEGATDDYDKLKKLESYLSTTYPYTNTPDTGKQKSSDVVDAFLFEIQEGYCDYYSTAFVVMARTLGLPTRWVKGYTSGSNPADEERARYGGGYTPDPDGAGTYTVRNADAHSWAEAYFEGYGWVPFEPTAGFSIPLPLPKDAPLPTSDVTETIQTPDEETVEPASADWSKPVAIAAGALLVVLAAAWAVWKRRSLLASWKRLRHRGATPNQRIVREMESLVSFMQRRGFKRNPHETLRETFAGWSGRFGSLRAEFEGVLQQFESARYGGERVDEEACARFAETAERIRKAL</sequence>
<evidence type="ECO:0000259" key="3">
    <source>
        <dbReference type="SMART" id="SM00460"/>
    </source>
</evidence>
<dbReference type="PANTHER" id="PTHR42736:SF1">
    <property type="entry name" value="PROTEIN-GLUTAMINE GAMMA-GLUTAMYLTRANSFERASE"/>
    <property type="match status" value="1"/>
</dbReference>
<dbReference type="AlphaFoldDB" id="A0A841U411"/>
<keyword evidence="2" id="KW-1133">Transmembrane helix</keyword>
<feature type="transmembrane region" description="Helical" evidence="2">
    <location>
        <begin position="118"/>
        <end position="139"/>
    </location>
</feature>
<feature type="transmembrane region" description="Helical" evidence="2">
    <location>
        <begin position="209"/>
        <end position="227"/>
    </location>
</feature>
<evidence type="ECO:0000256" key="2">
    <source>
        <dbReference type="SAM" id="Phobius"/>
    </source>
</evidence>
<dbReference type="EMBL" id="JACJVR010000088">
    <property type="protein sequence ID" value="MBB6694262.1"/>
    <property type="molecule type" value="Genomic_DNA"/>
</dbReference>
<feature type="domain" description="Transglutaminase-like" evidence="3">
    <location>
        <begin position="501"/>
        <end position="588"/>
    </location>
</feature>
<dbReference type="InterPro" id="IPR025403">
    <property type="entry name" value="TgpA-like_C"/>
</dbReference>
<keyword evidence="5" id="KW-1185">Reference proteome</keyword>
<dbReference type="PANTHER" id="PTHR42736">
    <property type="entry name" value="PROTEIN-GLUTAMINE GAMMA-GLUTAMYLTRANSFERASE"/>
    <property type="match status" value="1"/>
</dbReference>
<dbReference type="InterPro" id="IPR038765">
    <property type="entry name" value="Papain-like_cys_pep_sf"/>
</dbReference>
<dbReference type="InterPro" id="IPR002931">
    <property type="entry name" value="Transglutaminase-like"/>
</dbReference>
<dbReference type="Pfam" id="PF01841">
    <property type="entry name" value="Transglut_core"/>
    <property type="match status" value="1"/>
</dbReference>
<dbReference type="SUPFAM" id="SSF54001">
    <property type="entry name" value="Cysteine proteinases"/>
    <property type="match status" value="1"/>
</dbReference>
<protein>
    <submittedName>
        <fullName evidence="4">Transglutaminase domain-containing protein</fullName>
    </submittedName>
</protein>
<keyword evidence="2" id="KW-0812">Transmembrane</keyword>
<keyword evidence="2" id="KW-0472">Membrane</keyword>
<feature type="region of interest" description="Disordered" evidence="1">
    <location>
        <begin position="326"/>
        <end position="348"/>
    </location>
</feature>
<dbReference type="RefSeq" id="WP_185138234.1">
    <property type="nucleotide sequence ID" value="NZ_JACJVR010000088.1"/>
</dbReference>
<dbReference type="InterPro" id="IPR052901">
    <property type="entry name" value="Bact_TGase-like"/>
</dbReference>
<gene>
    <name evidence="4" type="ORF">H7B90_22975</name>
</gene>
<dbReference type="Gene3D" id="3.10.620.30">
    <property type="match status" value="1"/>
</dbReference>